<evidence type="ECO:0000313" key="4">
    <source>
        <dbReference type="Proteomes" id="UP000002192"/>
    </source>
</evidence>
<comment type="subunit">
    <text evidence="2">Interacts with ribosomal protein uL14 (rplN).</text>
</comment>
<dbReference type="InterPro" id="IPR043519">
    <property type="entry name" value="NT_sf"/>
</dbReference>
<dbReference type="AlphaFoldDB" id="Q7VRA9"/>
<name>Q7VRA9_BLOFL</name>
<dbReference type="Gene3D" id="3.30.460.10">
    <property type="entry name" value="Beta Polymerase, domain 2"/>
    <property type="match status" value="1"/>
</dbReference>
<dbReference type="STRING" id="203907.Bfl310"/>
<dbReference type="GO" id="GO:0005737">
    <property type="term" value="C:cytoplasm"/>
    <property type="evidence" value="ECO:0007669"/>
    <property type="project" value="UniProtKB-SubCell"/>
</dbReference>
<dbReference type="HAMAP" id="MF_01477">
    <property type="entry name" value="Iojap_RsfS"/>
    <property type="match status" value="1"/>
</dbReference>
<dbReference type="InterPro" id="IPR004394">
    <property type="entry name" value="Iojap/RsfS/C7orf30"/>
</dbReference>
<reference evidence="3 4" key="1">
    <citation type="journal article" date="2003" name="Proc. Natl. Acad. Sci. U.S.A.">
        <title>The genome sequence of Blochmannia floridanus: comparative analysis of reduced genomes.</title>
        <authorList>
            <person name="Gil R."/>
            <person name="Silva F.J."/>
            <person name="Zientz E."/>
            <person name="Delmotte F."/>
            <person name="Gonzalez-Candelas F."/>
            <person name="Latorre A."/>
            <person name="Rausell C."/>
            <person name="Kramerbeek J."/>
            <person name="Gadau J."/>
            <person name="Hoelldobler B."/>
            <person name="van Ham R.C.H.J."/>
            <person name="Gross R."/>
            <person name="Moya A."/>
        </authorList>
    </citation>
    <scope>NUCLEOTIDE SEQUENCE [LARGE SCALE GENOMIC DNA]</scope>
</reference>
<gene>
    <name evidence="3" type="primary">ybeB</name>
    <name evidence="2" type="synonym">rsfS</name>
    <name evidence="3" type="ordered locus">Bfl310</name>
</gene>
<dbReference type="OrthoDB" id="9793681at2"/>
<dbReference type="PANTHER" id="PTHR21043">
    <property type="entry name" value="IOJAP SUPERFAMILY ORTHOLOG"/>
    <property type="match status" value="1"/>
</dbReference>
<dbReference type="eggNOG" id="COG0799">
    <property type="taxonomic scope" value="Bacteria"/>
</dbReference>
<dbReference type="GO" id="GO:0017148">
    <property type="term" value="P:negative regulation of translation"/>
    <property type="evidence" value="ECO:0007669"/>
    <property type="project" value="UniProtKB-UniRule"/>
</dbReference>
<dbReference type="GO" id="GO:0042256">
    <property type="term" value="P:cytosolic ribosome assembly"/>
    <property type="evidence" value="ECO:0007669"/>
    <property type="project" value="UniProtKB-UniRule"/>
</dbReference>
<dbReference type="GO" id="GO:0090071">
    <property type="term" value="P:negative regulation of ribosome biogenesis"/>
    <property type="evidence" value="ECO:0007669"/>
    <property type="project" value="UniProtKB-UniRule"/>
</dbReference>
<dbReference type="SUPFAM" id="SSF81301">
    <property type="entry name" value="Nucleotidyltransferase"/>
    <property type="match status" value="1"/>
</dbReference>
<comment type="subcellular location">
    <subcellularLocation>
        <location evidence="2">Cytoplasm</location>
    </subcellularLocation>
</comment>
<keyword evidence="4" id="KW-1185">Reference proteome</keyword>
<dbReference type="KEGG" id="bfl:Bfl310"/>
<dbReference type="Proteomes" id="UP000002192">
    <property type="component" value="Chromosome"/>
</dbReference>
<protein>
    <recommendedName>
        <fullName evidence="2">Ribosomal silencing factor RsfS</fullName>
    </recommendedName>
</protein>
<comment type="similarity">
    <text evidence="1 2">Belongs to the Iojap/RsfS family.</text>
</comment>
<keyword evidence="2" id="KW-0678">Repressor</keyword>
<accession>Q7VRA9</accession>
<dbReference type="NCBIfam" id="TIGR00090">
    <property type="entry name" value="rsfS_iojap_ybeB"/>
    <property type="match status" value="1"/>
</dbReference>
<sequence length="101" mass="12068">MLKNFILNYLDDLKGQNIICFDIHNKNRITDFMILCTGRSNHHVKSIAQSILKKIKSMKQKWNRVEGIEFGEWVSIDLGEIIIHIMKYETRKLYDLEKLWT</sequence>
<dbReference type="GO" id="GO:0043023">
    <property type="term" value="F:ribosomal large subunit binding"/>
    <property type="evidence" value="ECO:0007669"/>
    <property type="project" value="TreeGrafter"/>
</dbReference>
<dbReference type="HOGENOM" id="CLU_092688_6_1_6"/>
<evidence type="ECO:0000256" key="2">
    <source>
        <dbReference type="HAMAP-Rule" id="MF_01477"/>
    </source>
</evidence>
<comment type="function">
    <text evidence="2">Functions as a ribosomal silencing factor. Interacts with ribosomal protein uL14 (rplN), blocking formation of intersubunit bridge B8. Prevents association of the 30S and 50S ribosomal subunits and the formation of functional ribosomes, thus repressing translation.</text>
</comment>
<dbReference type="SMR" id="Q7VRA9"/>
<dbReference type="PANTHER" id="PTHR21043:SF0">
    <property type="entry name" value="MITOCHONDRIAL ASSEMBLY OF RIBOSOMAL LARGE SUBUNIT PROTEIN 1"/>
    <property type="match status" value="1"/>
</dbReference>
<evidence type="ECO:0000313" key="3">
    <source>
        <dbReference type="EMBL" id="CAD83380.1"/>
    </source>
</evidence>
<dbReference type="EMBL" id="BX248583">
    <property type="protein sequence ID" value="CAD83380.1"/>
    <property type="molecule type" value="Genomic_DNA"/>
</dbReference>
<evidence type="ECO:0000256" key="1">
    <source>
        <dbReference type="ARBA" id="ARBA00010574"/>
    </source>
</evidence>
<organism evidence="3 4">
    <name type="scientific">Blochmanniella floridana</name>
    <dbReference type="NCBI Taxonomy" id="203907"/>
    <lineage>
        <taxon>Bacteria</taxon>
        <taxon>Pseudomonadati</taxon>
        <taxon>Pseudomonadota</taxon>
        <taxon>Gammaproteobacteria</taxon>
        <taxon>Enterobacterales</taxon>
        <taxon>Enterobacteriaceae</taxon>
        <taxon>ant endosymbionts</taxon>
        <taxon>Candidatus Blochmanniella</taxon>
    </lineage>
</organism>
<dbReference type="Pfam" id="PF02410">
    <property type="entry name" value="RsfS"/>
    <property type="match status" value="1"/>
</dbReference>
<proteinExistence type="inferred from homology"/>
<keyword evidence="2" id="KW-0963">Cytoplasm</keyword>
<keyword evidence="2" id="KW-0810">Translation regulation</keyword>